<evidence type="ECO:0000256" key="4">
    <source>
        <dbReference type="ARBA" id="ARBA00022617"/>
    </source>
</evidence>
<dbReference type="STRING" id="28085.Lcin_1213"/>
<evidence type="ECO:0000313" key="15">
    <source>
        <dbReference type="Proteomes" id="UP000255316"/>
    </source>
</evidence>
<evidence type="ECO:0000256" key="3">
    <source>
        <dbReference type="ARBA" id="ARBA00017228"/>
    </source>
</evidence>
<evidence type="ECO:0000256" key="5">
    <source>
        <dbReference type="ARBA" id="ARBA00022691"/>
    </source>
</evidence>
<name>A0A378IMA0_9GAMM</name>
<dbReference type="SMART" id="SM00729">
    <property type="entry name" value="Elp3"/>
    <property type="match status" value="1"/>
</dbReference>
<comment type="similarity">
    <text evidence="2">Belongs to the anaerobic coproporphyrinogen-III oxidase family. HemW subfamily.</text>
</comment>
<dbReference type="GO" id="GO:0006779">
    <property type="term" value="P:porphyrin-containing compound biosynthetic process"/>
    <property type="evidence" value="ECO:0007669"/>
    <property type="project" value="InterPro"/>
</dbReference>
<dbReference type="PROSITE" id="PS51918">
    <property type="entry name" value="RADICAL_SAM"/>
    <property type="match status" value="1"/>
</dbReference>
<gene>
    <name evidence="13" type="primary">hemN</name>
    <name evidence="12" type="ORF">Lcin_1213</name>
    <name evidence="13" type="ORF">NCTC12438_02909</name>
</gene>
<keyword evidence="5 10" id="KW-0949">S-adenosyl-L-methionine</keyword>
<dbReference type="PANTHER" id="PTHR13932">
    <property type="entry name" value="COPROPORPHYRINIGEN III OXIDASE"/>
    <property type="match status" value="1"/>
</dbReference>
<keyword evidence="7 10" id="KW-0408">Iron</keyword>
<keyword evidence="9 10" id="KW-0143">Chaperone</keyword>
<evidence type="ECO:0000256" key="8">
    <source>
        <dbReference type="ARBA" id="ARBA00023014"/>
    </source>
</evidence>
<evidence type="ECO:0000259" key="11">
    <source>
        <dbReference type="PROSITE" id="PS51918"/>
    </source>
</evidence>
<dbReference type="InterPro" id="IPR013785">
    <property type="entry name" value="Aldolase_TIM"/>
</dbReference>
<evidence type="ECO:0000256" key="6">
    <source>
        <dbReference type="ARBA" id="ARBA00022723"/>
    </source>
</evidence>
<keyword evidence="4 10" id="KW-0349">Heme</keyword>
<comment type="subcellular location">
    <subcellularLocation>
        <location evidence="10">Cytoplasm</location>
    </subcellularLocation>
</comment>
<dbReference type="InterPro" id="IPR006638">
    <property type="entry name" value="Elp3/MiaA/NifB-like_rSAM"/>
</dbReference>
<evidence type="ECO:0000313" key="12">
    <source>
        <dbReference type="EMBL" id="KTC89298.1"/>
    </source>
</evidence>
<dbReference type="Gene3D" id="3.20.20.70">
    <property type="entry name" value="Aldolase class I"/>
    <property type="match status" value="1"/>
</dbReference>
<evidence type="ECO:0000313" key="14">
    <source>
        <dbReference type="Proteomes" id="UP000054854"/>
    </source>
</evidence>
<dbReference type="Pfam" id="PF06969">
    <property type="entry name" value="HemN_C"/>
    <property type="match status" value="1"/>
</dbReference>
<dbReference type="GO" id="GO:0051539">
    <property type="term" value="F:4 iron, 4 sulfur cluster binding"/>
    <property type="evidence" value="ECO:0007669"/>
    <property type="project" value="UniProtKB-UniRule"/>
</dbReference>
<dbReference type="InterPro" id="IPR034505">
    <property type="entry name" value="Coproporphyrinogen-III_oxidase"/>
</dbReference>
<evidence type="ECO:0000256" key="10">
    <source>
        <dbReference type="RuleBase" id="RU364116"/>
    </source>
</evidence>
<dbReference type="AlphaFoldDB" id="A0A378IMA0"/>
<dbReference type="Pfam" id="PF04055">
    <property type="entry name" value="Radical_SAM"/>
    <property type="match status" value="1"/>
</dbReference>
<keyword evidence="6 10" id="KW-0479">Metal-binding</keyword>
<evidence type="ECO:0000256" key="9">
    <source>
        <dbReference type="ARBA" id="ARBA00023186"/>
    </source>
</evidence>
<dbReference type="SFLD" id="SFLDS00029">
    <property type="entry name" value="Radical_SAM"/>
    <property type="match status" value="1"/>
</dbReference>
<dbReference type="SFLD" id="SFLDG01082">
    <property type="entry name" value="B12-binding_domain_containing"/>
    <property type="match status" value="1"/>
</dbReference>
<keyword evidence="13" id="KW-0560">Oxidoreductase</keyword>
<protein>
    <recommendedName>
        <fullName evidence="3 10">Heme chaperone HemW</fullName>
    </recommendedName>
</protein>
<organism evidence="13 15">
    <name type="scientific">Legionella cincinnatiensis</name>
    <dbReference type="NCBI Taxonomy" id="28085"/>
    <lineage>
        <taxon>Bacteria</taxon>
        <taxon>Pseudomonadati</taxon>
        <taxon>Pseudomonadota</taxon>
        <taxon>Gammaproteobacteria</taxon>
        <taxon>Legionellales</taxon>
        <taxon>Legionellaceae</taxon>
        <taxon>Legionella</taxon>
    </lineage>
</organism>
<dbReference type="InterPro" id="IPR010723">
    <property type="entry name" value="HemN_C"/>
</dbReference>
<proteinExistence type="inferred from homology"/>
<sequence length="385" mass="44271">MHVQTSQLKRIMIPLSLYIHVPWCIRKCPYCDFNSHKSPDILPEQSYIQALIADLKADLQHFEIREICSIFIGGGTPSLLSAHAYETLFTELKCLLPFAPDIEITMEANPGTVEQQRFMDYRQIGINRLSLGIQSFNHEHLRALGRIHDGQQAHRAIESARNAGFTNLNLDIMYGLPQQSMLQGIEDLRSALAHQPEHLSWYQLTLEPNTLFYKRKPTLPSEDETYLLEEEGLALLKTAGFERYEISAFAQTNHRSRHNLNYWLFGDYLGIGAGAHGKITTKNGVLRTRKHRQPKEYLDPQKPFLAHIEPVNKKDLLFEFMLNTTRLEQTIPLELFAQTTGLALTDLLPQLKIAEKKKLITLTETHWQITPLGRRYTNDLQALYL</sequence>
<dbReference type="EMBL" id="UGNX01000001">
    <property type="protein sequence ID" value="STX36279.1"/>
    <property type="molecule type" value="Genomic_DNA"/>
</dbReference>
<keyword evidence="10" id="KW-0963">Cytoplasm</keyword>
<dbReference type="Proteomes" id="UP000255316">
    <property type="component" value="Unassembled WGS sequence"/>
</dbReference>
<feature type="domain" description="Radical SAM core" evidence="11">
    <location>
        <begin position="9"/>
        <end position="242"/>
    </location>
</feature>
<dbReference type="Proteomes" id="UP000054854">
    <property type="component" value="Unassembled WGS sequence"/>
</dbReference>
<reference evidence="13 15" key="2">
    <citation type="submission" date="2018-06" db="EMBL/GenBank/DDBJ databases">
        <authorList>
            <consortium name="Pathogen Informatics"/>
            <person name="Doyle S."/>
        </authorList>
    </citation>
    <scope>NUCLEOTIDE SEQUENCE [LARGE SCALE GENOMIC DNA]</scope>
    <source>
        <strain evidence="13 15">NCTC12438</strain>
    </source>
</reference>
<dbReference type="PANTHER" id="PTHR13932:SF5">
    <property type="entry name" value="RADICAL S-ADENOSYL METHIONINE DOMAIN-CONTAINING PROTEIN 1, MITOCHONDRIAL"/>
    <property type="match status" value="1"/>
</dbReference>
<dbReference type="CDD" id="cd01335">
    <property type="entry name" value="Radical_SAM"/>
    <property type="match status" value="1"/>
</dbReference>
<dbReference type="GO" id="GO:0004109">
    <property type="term" value="F:coproporphyrinogen oxidase activity"/>
    <property type="evidence" value="ECO:0007669"/>
    <property type="project" value="InterPro"/>
</dbReference>
<dbReference type="SFLD" id="SFLDG01065">
    <property type="entry name" value="anaerobic_coproporphyrinogen-I"/>
    <property type="match status" value="1"/>
</dbReference>
<keyword evidence="14" id="KW-1185">Reference proteome</keyword>
<comment type="function">
    <text evidence="10">Probably acts as a heme chaperone, transferring heme to an unknown acceptor. Binds one molecule of heme per monomer, possibly covalently. Binds 1 [4Fe-4S] cluster. The cluster is coordinated with 3 cysteines and an exchangeable S-adenosyl-L-methionine.</text>
</comment>
<reference evidence="12 14" key="1">
    <citation type="submission" date="2015-11" db="EMBL/GenBank/DDBJ databases">
        <title>Genomic analysis of 38 Legionella species identifies large and diverse effector repertoires.</title>
        <authorList>
            <person name="Burstein D."/>
            <person name="Amaro F."/>
            <person name="Zusman T."/>
            <person name="Lifshitz Z."/>
            <person name="Cohen O."/>
            <person name="Gilbert J.A."/>
            <person name="Pupko T."/>
            <person name="Shuman H.A."/>
            <person name="Segal G."/>
        </authorList>
    </citation>
    <scope>NUCLEOTIDE SEQUENCE [LARGE SCALE GENOMIC DNA]</scope>
    <source>
        <strain evidence="12 14">CDC#72-OH-14</strain>
    </source>
</reference>
<dbReference type="SFLD" id="SFLDF00562">
    <property type="entry name" value="HemN-like__clustered_with_heat"/>
    <property type="match status" value="1"/>
</dbReference>
<dbReference type="SFLD" id="SFLDF00288">
    <property type="entry name" value="HemN-like__clustered_with_nucl"/>
    <property type="match status" value="1"/>
</dbReference>
<dbReference type="InterPro" id="IPR007197">
    <property type="entry name" value="rSAM"/>
</dbReference>
<dbReference type="SUPFAM" id="SSF102114">
    <property type="entry name" value="Radical SAM enzymes"/>
    <property type="match status" value="1"/>
</dbReference>
<comment type="cofactor">
    <cofactor evidence="1">
        <name>[4Fe-4S] cluster</name>
        <dbReference type="ChEBI" id="CHEBI:49883"/>
    </cofactor>
</comment>
<dbReference type="EMBL" id="LNXX01000009">
    <property type="protein sequence ID" value="KTC89298.1"/>
    <property type="molecule type" value="Genomic_DNA"/>
</dbReference>
<dbReference type="InterPro" id="IPR058240">
    <property type="entry name" value="rSAM_sf"/>
</dbReference>
<dbReference type="GO" id="GO:0005737">
    <property type="term" value="C:cytoplasm"/>
    <property type="evidence" value="ECO:0007669"/>
    <property type="project" value="UniProtKB-SubCell"/>
</dbReference>
<dbReference type="NCBIfam" id="TIGR00539">
    <property type="entry name" value="hemN_rel"/>
    <property type="match status" value="1"/>
</dbReference>
<evidence type="ECO:0000313" key="13">
    <source>
        <dbReference type="EMBL" id="STX36279.1"/>
    </source>
</evidence>
<dbReference type="GO" id="GO:0046872">
    <property type="term" value="F:metal ion binding"/>
    <property type="evidence" value="ECO:0007669"/>
    <property type="project" value="UniProtKB-UniRule"/>
</dbReference>
<evidence type="ECO:0000256" key="2">
    <source>
        <dbReference type="ARBA" id="ARBA00006100"/>
    </source>
</evidence>
<dbReference type="InterPro" id="IPR004559">
    <property type="entry name" value="HemW-like"/>
</dbReference>
<accession>A0A378IMA0</accession>
<evidence type="ECO:0000256" key="1">
    <source>
        <dbReference type="ARBA" id="ARBA00001966"/>
    </source>
</evidence>
<keyword evidence="8 10" id="KW-0411">Iron-sulfur</keyword>
<keyword evidence="10" id="KW-0004">4Fe-4S</keyword>
<evidence type="ECO:0000256" key="7">
    <source>
        <dbReference type="ARBA" id="ARBA00023004"/>
    </source>
</evidence>